<evidence type="ECO:0000313" key="2">
    <source>
        <dbReference type="Proteomes" id="UP001183202"/>
    </source>
</evidence>
<dbReference type="EMBL" id="JAVREJ010000053">
    <property type="protein sequence ID" value="MDT0353924.1"/>
    <property type="molecule type" value="Genomic_DNA"/>
</dbReference>
<gene>
    <name evidence="1" type="ORF">RM445_31025</name>
</gene>
<accession>A0ABU2NL31</accession>
<reference evidence="2" key="1">
    <citation type="submission" date="2023-07" db="EMBL/GenBank/DDBJ databases">
        <title>30 novel species of actinomycetes from the DSMZ collection.</title>
        <authorList>
            <person name="Nouioui I."/>
        </authorList>
    </citation>
    <scope>NUCLEOTIDE SEQUENCE [LARGE SCALE GENOMIC DNA]</scope>
    <source>
        <strain evidence="2">DSM 45834</strain>
    </source>
</reference>
<organism evidence="1 2">
    <name type="scientific">Pseudonocardia charpentierae</name>
    <dbReference type="NCBI Taxonomy" id="3075545"/>
    <lineage>
        <taxon>Bacteria</taxon>
        <taxon>Bacillati</taxon>
        <taxon>Actinomycetota</taxon>
        <taxon>Actinomycetes</taxon>
        <taxon>Pseudonocardiales</taxon>
        <taxon>Pseudonocardiaceae</taxon>
        <taxon>Pseudonocardia</taxon>
    </lineage>
</organism>
<dbReference type="RefSeq" id="WP_311560433.1">
    <property type="nucleotide sequence ID" value="NZ_JAVREJ010000053.1"/>
</dbReference>
<name>A0ABU2NL31_9PSEU</name>
<dbReference type="Proteomes" id="UP001183202">
    <property type="component" value="Unassembled WGS sequence"/>
</dbReference>
<proteinExistence type="predicted"/>
<comment type="caution">
    <text evidence="1">The sequence shown here is derived from an EMBL/GenBank/DDBJ whole genome shotgun (WGS) entry which is preliminary data.</text>
</comment>
<protein>
    <submittedName>
        <fullName evidence="1">Uncharacterized protein</fullName>
    </submittedName>
</protein>
<evidence type="ECO:0000313" key="1">
    <source>
        <dbReference type="EMBL" id="MDT0353924.1"/>
    </source>
</evidence>
<keyword evidence="2" id="KW-1185">Reference proteome</keyword>
<sequence>MPTDPEPQQPDRDNADRALIRRAATWLRDNPDQAAGIGIANPTDARALAAVLDILAVEVPHLDADLRRQTVQNCRDMLGETLIRSAGAAGPDPTTARM</sequence>